<sequence>MKESFLQSARRMWAFPLAMSLMAISLMIFLKDPKSEFTMHVDAPIEKENQHENKAI</sequence>
<accession>A0A9P4NE06</accession>
<evidence type="ECO:0000256" key="1">
    <source>
        <dbReference type="SAM" id="Phobius"/>
    </source>
</evidence>
<reference evidence="2" key="1">
    <citation type="journal article" date="2020" name="Stud. Mycol.">
        <title>101 Dothideomycetes genomes: a test case for predicting lifestyles and emergence of pathogens.</title>
        <authorList>
            <person name="Haridas S."/>
            <person name="Albert R."/>
            <person name="Binder M."/>
            <person name="Bloem J."/>
            <person name="Labutti K."/>
            <person name="Salamov A."/>
            <person name="Andreopoulos B."/>
            <person name="Baker S."/>
            <person name="Barry K."/>
            <person name="Bills G."/>
            <person name="Bluhm B."/>
            <person name="Cannon C."/>
            <person name="Castanera R."/>
            <person name="Culley D."/>
            <person name="Daum C."/>
            <person name="Ezra D."/>
            <person name="Gonzalez J."/>
            <person name="Henrissat B."/>
            <person name="Kuo A."/>
            <person name="Liang C."/>
            <person name="Lipzen A."/>
            <person name="Lutzoni F."/>
            <person name="Magnuson J."/>
            <person name="Mondo S."/>
            <person name="Nolan M."/>
            <person name="Ohm R."/>
            <person name="Pangilinan J."/>
            <person name="Park H.-J."/>
            <person name="Ramirez L."/>
            <person name="Alfaro M."/>
            <person name="Sun H."/>
            <person name="Tritt A."/>
            <person name="Yoshinaga Y."/>
            <person name="Zwiers L.-H."/>
            <person name="Turgeon B."/>
            <person name="Goodwin S."/>
            <person name="Spatafora J."/>
            <person name="Crous P."/>
            <person name="Grigoriev I."/>
        </authorList>
    </citation>
    <scope>NUCLEOTIDE SEQUENCE</scope>
    <source>
        <strain evidence="2">CBS 130266</strain>
    </source>
</reference>
<feature type="non-terminal residue" evidence="2">
    <location>
        <position position="56"/>
    </location>
</feature>
<dbReference type="Proteomes" id="UP000800235">
    <property type="component" value="Unassembled WGS sequence"/>
</dbReference>
<comment type="caution">
    <text evidence="2">The sequence shown here is derived from an EMBL/GenBank/DDBJ whole genome shotgun (WGS) entry which is preliminary data.</text>
</comment>
<keyword evidence="1" id="KW-1133">Transmembrane helix</keyword>
<keyword evidence="3" id="KW-1185">Reference proteome</keyword>
<name>A0A9P4NE06_9PEZI</name>
<dbReference type="AlphaFoldDB" id="A0A9P4NE06"/>
<gene>
    <name evidence="2" type="ORF">EJ08DRAFT_654773</name>
</gene>
<organism evidence="2 3">
    <name type="scientific">Tothia fuscella</name>
    <dbReference type="NCBI Taxonomy" id="1048955"/>
    <lineage>
        <taxon>Eukaryota</taxon>
        <taxon>Fungi</taxon>
        <taxon>Dikarya</taxon>
        <taxon>Ascomycota</taxon>
        <taxon>Pezizomycotina</taxon>
        <taxon>Dothideomycetes</taxon>
        <taxon>Pleosporomycetidae</taxon>
        <taxon>Venturiales</taxon>
        <taxon>Cylindrosympodiaceae</taxon>
        <taxon>Tothia</taxon>
    </lineage>
</organism>
<proteinExistence type="predicted"/>
<keyword evidence="1" id="KW-0812">Transmembrane</keyword>
<evidence type="ECO:0000313" key="3">
    <source>
        <dbReference type="Proteomes" id="UP000800235"/>
    </source>
</evidence>
<keyword evidence="1" id="KW-0472">Membrane</keyword>
<dbReference type="EMBL" id="MU007167">
    <property type="protein sequence ID" value="KAF2416191.1"/>
    <property type="molecule type" value="Genomic_DNA"/>
</dbReference>
<evidence type="ECO:0000313" key="2">
    <source>
        <dbReference type="EMBL" id="KAF2416191.1"/>
    </source>
</evidence>
<dbReference type="OrthoDB" id="2587356at2759"/>
<feature type="transmembrane region" description="Helical" evidence="1">
    <location>
        <begin position="12"/>
        <end position="30"/>
    </location>
</feature>
<protein>
    <submittedName>
        <fullName evidence="2">Uncharacterized protein</fullName>
    </submittedName>
</protein>